<dbReference type="InterPro" id="IPR001254">
    <property type="entry name" value="Trypsin_dom"/>
</dbReference>
<keyword evidence="1" id="KW-1015">Disulfide bond</keyword>
<comment type="caution">
    <text evidence="4">The sequence shown here is derived from an EMBL/GenBank/DDBJ whole genome shotgun (WGS) entry which is preliminary data.</text>
</comment>
<evidence type="ECO:0000313" key="4">
    <source>
        <dbReference type="EMBL" id="RUR71911.1"/>
    </source>
</evidence>
<dbReference type="EMBL" id="RXFT01000027">
    <property type="protein sequence ID" value="RUR71911.1"/>
    <property type="molecule type" value="Genomic_DNA"/>
</dbReference>
<dbReference type="PROSITE" id="PS50240">
    <property type="entry name" value="TRYPSIN_DOM"/>
    <property type="match status" value="1"/>
</dbReference>
<feature type="region of interest" description="Disordered" evidence="2">
    <location>
        <begin position="520"/>
        <end position="543"/>
    </location>
</feature>
<dbReference type="InterPro" id="IPR043504">
    <property type="entry name" value="Peptidase_S1_PA_chymotrypsin"/>
</dbReference>
<dbReference type="RefSeq" id="WP_126025966.1">
    <property type="nucleotide sequence ID" value="NZ_RXFT01000027.1"/>
</dbReference>
<accession>A0A433MVJ6</accession>
<dbReference type="GO" id="GO:0006508">
    <property type="term" value="P:proteolysis"/>
    <property type="evidence" value="ECO:0007669"/>
    <property type="project" value="UniProtKB-KW"/>
</dbReference>
<keyword evidence="4" id="KW-0378">Hydrolase</keyword>
<proteinExistence type="predicted"/>
<dbReference type="GO" id="GO:0004252">
    <property type="term" value="F:serine-type endopeptidase activity"/>
    <property type="evidence" value="ECO:0007669"/>
    <property type="project" value="InterPro"/>
</dbReference>
<dbReference type="SUPFAM" id="SSF50494">
    <property type="entry name" value="Trypsin-like serine proteases"/>
    <property type="match status" value="1"/>
</dbReference>
<reference evidence="4 5" key="1">
    <citation type="submission" date="2018-12" db="EMBL/GenBank/DDBJ databases">
        <title>The genome sequences of Variovorax guangxiensis DSM 27352.</title>
        <authorList>
            <person name="Gao J."/>
            <person name="Sun J."/>
        </authorList>
    </citation>
    <scope>NUCLEOTIDE SEQUENCE [LARGE SCALE GENOMIC DNA]</scope>
    <source>
        <strain evidence="4 5">DSM 27352</strain>
    </source>
</reference>
<dbReference type="PANTHER" id="PTHR24260">
    <property type="match status" value="1"/>
</dbReference>
<sequence>MLRIGGAFLIGGLVVQGAIAQQNADLGAVRTRRSDVALRYEELGKITDRLPTEGLTFRSIAPDTWGKLSDAQRKAASRAIRQLDRSEGLTAAQKSQVWGQIVIKADMTAAHNLTKSRSRQKLGASYSMPQDGLVGKDWIELLQDPRDRELTLSEASKLITYHATREFSPQALQNSDPDRVGMIKSYKEPDGSRGMGYPGSPAPALPGKTKPTTEEMMGWKLIRAGASDCFNPVNEYRPDCMVQSKEVANAVKGLPDRQEEQFNPLGFMEVVKIRRRQGGLACTGTLIKQDLVLTAKHCVEKYQASDLYVMAPKEDEAELATCRQKLMTTGVYRQCVAFEDYELASQSPVRMHDKADVALMKLSRAAPNPIAKVSLASKPDLSRISMAGYGENGGQRTFESENAIEVGWFNGTPKSHGWWMEWTFDPEKKNSAPCAGDSGGPVYRGRHVGYDKDRVPREIVSIVTEADRLECKDHRTLQTMLSYASIKKWLCDDADFPSGMGSGCEARIGNVASLPIKSPMKLENGLGPSPRGVERGLGAGGER</sequence>
<dbReference type="Pfam" id="PF00089">
    <property type="entry name" value="Trypsin"/>
    <property type="match status" value="1"/>
</dbReference>
<protein>
    <submittedName>
        <fullName evidence="4">Trypsin-like serine protease</fullName>
    </submittedName>
</protein>
<dbReference type="InterPro" id="IPR033116">
    <property type="entry name" value="TRYPSIN_SER"/>
</dbReference>
<evidence type="ECO:0000256" key="1">
    <source>
        <dbReference type="ARBA" id="ARBA00023157"/>
    </source>
</evidence>
<dbReference type="OrthoDB" id="267336at2"/>
<organism evidence="4 5">
    <name type="scientific">Variovorax guangxiensis</name>
    <dbReference type="NCBI Taxonomy" id="1775474"/>
    <lineage>
        <taxon>Bacteria</taxon>
        <taxon>Pseudomonadati</taxon>
        <taxon>Pseudomonadota</taxon>
        <taxon>Betaproteobacteria</taxon>
        <taxon>Burkholderiales</taxon>
        <taxon>Comamonadaceae</taxon>
        <taxon>Variovorax</taxon>
    </lineage>
</organism>
<dbReference type="PANTHER" id="PTHR24260:SF136">
    <property type="entry name" value="GH08193P-RELATED"/>
    <property type="match status" value="1"/>
</dbReference>
<dbReference type="PRINTS" id="PR00722">
    <property type="entry name" value="CHYMOTRYPSIN"/>
</dbReference>
<dbReference type="PROSITE" id="PS00135">
    <property type="entry name" value="TRYPSIN_SER"/>
    <property type="match status" value="1"/>
</dbReference>
<feature type="region of interest" description="Disordered" evidence="2">
    <location>
        <begin position="187"/>
        <end position="210"/>
    </location>
</feature>
<feature type="domain" description="Peptidase S1" evidence="3">
    <location>
        <begin position="250"/>
        <end position="495"/>
    </location>
</feature>
<dbReference type="AlphaFoldDB" id="A0A433MVJ6"/>
<dbReference type="Proteomes" id="UP000281118">
    <property type="component" value="Unassembled WGS sequence"/>
</dbReference>
<name>A0A433MVJ6_9BURK</name>
<evidence type="ECO:0000256" key="2">
    <source>
        <dbReference type="SAM" id="MobiDB-lite"/>
    </source>
</evidence>
<dbReference type="InterPro" id="IPR009003">
    <property type="entry name" value="Peptidase_S1_PA"/>
</dbReference>
<keyword evidence="4" id="KW-0645">Protease</keyword>
<dbReference type="InterPro" id="IPR051333">
    <property type="entry name" value="CLIP_Serine_Protease"/>
</dbReference>
<evidence type="ECO:0000313" key="5">
    <source>
        <dbReference type="Proteomes" id="UP000281118"/>
    </source>
</evidence>
<gene>
    <name evidence="4" type="ORF">EJP67_33175</name>
</gene>
<dbReference type="InterPro" id="IPR001314">
    <property type="entry name" value="Peptidase_S1A"/>
</dbReference>
<evidence type="ECO:0000259" key="3">
    <source>
        <dbReference type="PROSITE" id="PS50240"/>
    </source>
</evidence>
<dbReference type="Gene3D" id="2.40.10.10">
    <property type="entry name" value="Trypsin-like serine proteases"/>
    <property type="match status" value="2"/>
</dbReference>